<dbReference type="InterPro" id="IPR001128">
    <property type="entry name" value="Cyt_P450"/>
</dbReference>
<dbReference type="PANTHER" id="PTHR24305:SF166">
    <property type="entry name" value="CYTOCHROME P450 12A4, MITOCHONDRIAL-RELATED"/>
    <property type="match status" value="1"/>
</dbReference>
<evidence type="ECO:0000256" key="2">
    <source>
        <dbReference type="ARBA" id="ARBA00004370"/>
    </source>
</evidence>
<dbReference type="GO" id="GO:0016705">
    <property type="term" value="F:oxidoreductase activity, acting on paired donors, with incorporation or reduction of molecular oxygen"/>
    <property type="evidence" value="ECO:0007669"/>
    <property type="project" value="InterPro"/>
</dbReference>
<organism evidence="14 15">
    <name type="scientific">Boletus reticuloceps</name>
    <dbReference type="NCBI Taxonomy" id="495285"/>
    <lineage>
        <taxon>Eukaryota</taxon>
        <taxon>Fungi</taxon>
        <taxon>Dikarya</taxon>
        <taxon>Basidiomycota</taxon>
        <taxon>Agaricomycotina</taxon>
        <taxon>Agaricomycetes</taxon>
        <taxon>Agaricomycetidae</taxon>
        <taxon>Boletales</taxon>
        <taxon>Boletineae</taxon>
        <taxon>Boletaceae</taxon>
        <taxon>Boletoideae</taxon>
        <taxon>Boletus</taxon>
    </lineage>
</organism>
<dbReference type="GO" id="GO:0004497">
    <property type="term" value="F:monooxygenase activity"/>
    <property type="evidence" value="ECO:0007669"/>
    <property type="project" value="UniProtKB-KW"/>
</dbReference>
<protein>
    <submittedName>
        <fullName evidence="14">Cytochrome P450</fullName>
    </submittedName>
</protein>
<dbReference type="SUPFAM" id="SSF48264">
    <property type="entry name" value="Cytochrome P450"/>
    <property type="match status" value="1"/>
</dbReference>
<keyword evidence="15" id="KW-1185">Reference proteome</keyword>
<sequence length="556" mass="62313">MSLVGKLVFSAFASVNAFGLWKLFQFVYRQLTSPIRHLRGPKGTSWIHGSMLDIYKADATLYEEWVTQYGNTMNCKGFFNINRVFTTDIRAINHVLTHTSDYHKPPDVRYTLSQILGKGGLSHVNQNPAFGPAQIRALTDIFLEKSIRLCDVLSSEIAKNPAGTTTGARIDIIPWLSRMTLDAIGLAGFNYNFDALNANEKPNELNEAFNTVNEVMQKLTTLSILQAWFPLFRILPSDRARTTKVATRTMNRIGRELLSDAKAVARESATEKGEIEKNNLHGRDLLSLLVKANMATDIPESQRLSDEDVLAQVPTFLVAGHETTSTATTWALFALTNAIEIQTKLREELLSVDTETPSMDELMALPYLDAVVRETLRVHPPVPNGGRVAMKDDVIPVEKPYTDKHGVVHDSIRYTSCPSLCEFNAYPLLPHRISKGDPIVIPILAINRSRELWGPDAHEFKPERWQNIPDAVSQIPGVWGHLLSFLGGPRACIGYRFSIVEMKALLFALIRAFEFELAVPVSEIAQKAEVVQRPVLRSDPESKIQLPLFIKPYKRN</sequence>
<dbReference type="InterPro" id="IPR050121">
    <property type="entry name" value="Cytochrome_P450_monoxygenase"/>
</dbReference>
<dbReference type="GO" id="GO:0016020">
    <property type="term" value="C:membrane"/>
    <property type="evidence" value="ECO:0007669"/>
    <property type="project" value="UniProtKB-SubCell"/>
</dbReference>
<evidence type="ECO:0000256" key="5">
    <source>
        <dbReference type="ARBA" id="ARBA00022617"/>
    </source>
</evidence>
<feature type="binding site" description="axial binding residue" evidence="13">
    <location>
        <position position="492"/>
    </location>
    <ligand>
        <name>heme</name>
        <dbReference type="ChEBI" id="CHEBI:30413"/>
    </ligand>
    <ligandPart>
        <name>Fe</name>
        <dbReference type="ChEBI" id="CHEBI:18248"/>
    </ligandPart>
</feature>
<proteinExistence type="inferred from homology"/>
<evidence type="ECO:0000256" key="3">
    <source>
        <dbReference type="ARBA" id="ARBA00004721"/>
    </source>
</evidence>
<dbReference type="Proteomes" id="UP000683000">
    <property type="component" value="Unassembled WGS sequence"/>
</dbReference>
<keyword evidence="10 13" id="KW-0408">Iron</keyword>
<evidence type="ECO:0000256" key="11">
    <source>
        <dbReference type="ARBA" id="ARBA00023033"/>
    </source>
</evidence>
<dbReference type="InterPro" id="IPR036396">
    <property type="entry name" value="Cyt_P450_sf"/>
</dbReference>
<comment type="cofactor">
    <cofactor evidence="1 13">
        <name>heme</name>
        <dbReference type="ChEBI" id="CHEBI:30413"/>
    </cofactor>
</comment>
<evidence type="ECO:0000256" key="4">
    <source>
        <dbReference type="ARBA" id="ARBA00010617"/>
    </source>
</evidence>
<accession>A0A8I3A9L9</accession>
<comment type="subcellular location">
    <subcellularLocation>
        <location evidence="2">Membrane</location>
    </subcellularLocation>
</comment>
<evidence type="ECO:0000256" key="13">
    <source>
        <dbReference type="PIRSR" id="PIRSR602403-1"/>
    </source>
</evidence>
<keyword evidence="7 13" id="KW-0479">Metal-binding</keyword>
<dbReference type="AlphaFoldDB" id="A0A8I3A9L9"/>
<evidence type="ECO:0000256" key="12">
    <source>
        <dbReference type="ARBA" id="ARBA00023136"/>
    </source>
</evidence>
<dbReference type="PANTHER" id="PTHR24305">
    <property type="entry name" value="CYTOCHROME P450"/>
    <property type="match status" value="1"/>
</dbReference>
<keyword evidence="5 13" id="KW-0349">Heme</keyword>
<dbReference type="EMBL" id="JAGFBS010000016">
    <property type="protein sequence ID" value="KAG6374871.1"/>
    <property type="molecule type" value="Genomic_DNA"/>
</dbReference>
<reference evidence="14" key="1">
    <citation type="submission" date="2021-03" db="EMBL/GenBank/DDBJ databases">
        <title>Evolutionary innovations through gain and loss of genes in the ectomycorrhizal Boletales.</title>
        <authorList>
            <person name="Wu G."/>
            <person name="Miyauchi S."/>
            <person name="Morin E."/>
            <person name="Yang Z.-L."/>
            <person name="Xu J."/>
            <person name="Martin F.M."/>
        </authorList>
    </citation>
    <scope>NUCLEOTIDE SEQUENCE</scope>
    <source>
        <strain evidence="14">BR01</strain>
    </source>
</reference>
<evidence type="ECO:0000256" key="6">
    <source>
        <dbReference type="ARBA" id="ARBA00022692"/>
    </source>
</evidence>
<comment type="pathway">
    <text evidence="3">Secondary metabolite biosynthesis; terpenoid biosynthesis.</text>
</comment>
<keyword evidence="8" id="KW-1133">Transmembrane helix</keyword>
<evidence type="ECO:0000256" key="10">
    <source>
        <dbReference type="ARBA" id="ARBA00023004"/>
    </source>
</evidence>
<name>A0A8I3A9L9_9AGAM</name>
<comment type="caution">
    <text evidence="14">The sequence shown here is derived from an EMBL/GenBank/DDBJ whole genome shotgun (WGS) entry which is preliminary data.</text>
</comment>
<dbReference type="CDD" id="cd11069">
    <property type="entry name" value="CYP_FUM15-like"/>
    <property type="match status" value="1"/>
</dbReference>
<evidence type="ECO:0000313" key="15">
    <source>
        <dbReference type="Proteomes" id="UP000683000"/>
    </source>
</evidence>
<dbReference type="InterPro" id="IPR002403">
    <property type="entry name" value="Cyt_P450_E_grp-IV"/>
</dbReference>
<keyword evidence="12" id="KW-0472">Membrane</keyword>
<evidence type="ECO:0000313" key="14">
    <source>
        <dbReference type="EMBL" id="KAG6374871.1"/>
    </source>
</evidence>
<keyword evidence="9" id="KW-0560">Oxidoreductase</keyword>
<dbReference type="Gene3D" id="1.10.630.10">
    <property type="entry name" value="Cytochrome P450"/>
    <property type="match status" value="1"/>
</dbReference>
<dbReference type="OrthoDB" id="1470350at2759"/>
<gene>
    <name evidence="14" type="ORF">JVT61DRAFT_3600</name>
</gene>
<comment type="similarity">
    <text evidence="4">Belongs to the cytochrome P450 family.</text>
</comment>
<keyword evidence="6" id="KW-0812">Transmembrane</keyword>
<evidence type="ECO:0000256" key="1">
    <source>
        <dbReference type="ARBA" id="ARBA00001971"/>
    </source>
</evidence>
<dbReference type="GO" id="GO:0005506">
    <property type="term" value="F:iron ion binding"/>
    <property type="evidence" value="ECO:0007669"/>
    <property type="project" value="InterPro"/>
</dbReference>
<keyword evidence="11" id="KW-0503">Monooxygenase</keyword>
<dbReference type="PRINTS" id="PR00465">
    <property type="entry name" value="EP450IV"/>
</dbReference>
<evidence type="ECO:0000256" key="9">
    <source>
        <dbReference type="ARBA" id="ARBA00023002"/>
    </source>
</evidence>
<dbReference type="GO" id="GO:0020037">
    <property type="term" value="F:heme binding"/>
    <property type="evidence" value="ECO:0007669"/>
    <property type="project" value="InterPro"/>
</dbReference>
<evidence type="ECO:0000256" key="8">
    <source>
        <dbReference type="ARBA" id="ARBA00022989"/>
    </source>
</evidence>
<dbReference type="Pfam" id="PF00067">
    <property type="entry name" value="p450"/>
    <property type="match status" value="2"/>
</dbReference>
<dbReference type="PRINTS" id="PR00385">
    <property type="entry name" value="P450"/>
</dbReference>
<evidence type="ECO:0000256" key="7">
    <source>
        <dbReference type="ARBA" id="ARBA00022723"/>
    </source>
</evidence>